<feature type="transmembrane region" description="Helical" evidence="1">
    <location>
        <begin position="152"/>
        <end position="173"/>
    </location>
</feature>
<dbReference type="NCBIfam" id="NF038403">
    <property type="entry name" value="perm_prefix_1"/>
    <property type="match status" value="1"/>
</dbReference>
<dbReference type="STRING" id="54914.AV540_06815"/>
<dbReference type="RefSeq" id="WP_122964395.1">
    <property type="nucleotide sequence ID" value="NZ_BJMH01000008.1"/>
</dbReference>
<keyword evidence="1" id="KW-0472">Membrane</keyword>
<accession>A0A4Y3PKP2</accession>
<evidence type="ECO:0000313" key="3">
    <source>
        <dbReference type="Proteomes" id="UP000316882"/>
    </source>
</evidence>
<keyword evidence="1" id="KW-1133">Transmembrane helix</keyword>
<dbReference type="Proteomes" id="UP000316882">
    <property type="component" value="Unassembled WGS sequence"/>
</dbReference>
<feature type="transmembrane region" description="Helical" evidence="1">
    <location>
        <begin position="193"/>
        <end position="212"/>
    </location>
</feature>
<organism evidence="2 3">
    <name type="scientific">Brevibacillus parabrevis</name>
    <dbReference type="NCBI Taxonomy" id="54914"/>
    <lineage>
        <taxon>Bacteria</taxon>
        <taxon>Bacillati</taxon>
        <taxon>Bacillota</taxon>
        <taxon>Bacilli</taxon>
        <taxon>Bacillales</taxon>
        <taxon>Paenibacillaceae</taxon>
        <taxon>Brevibacillus</taxon>
    </lineage>
</organism>
<dbReference type="InterPro" id="IPR047928">
    <property type="entry name" value="Perm_prefix_1"/>
</dbReference>
<keyword evidence="1" id="KW-0812">Transmembrane</keyword>
<dbReference type="AlphaFoldDB" id="A0A4Y3PKP2"/>
<proteinExistence type="predicted"/>
<keyword evidence="3" id="KW-1185">Reference proteome</keyword>
<evidence type="ECO:0000256" key="1">
    <source>
        <dbReference type="SAM" id="Phobius"/>
    </source>
</evidence>
<feature type="transmembrane region" description="Helical" evidence="1">
    <location>
        <begin position="83"/>
        <end position="100"/>
    </location>
</feature>
<name>A0A4Y3PKP2_BREPA</name>
<gene>
    <name evidence="2" type="ORF">BPA01_21260</name>
</gene>
<dbReference type="EMBL" id="BJMH01000008">
    <property type="protein sequence ID" value="GEB32546.1"/>
    <property type="molecule type" value="Genomic_DNA"/>
</dbReference>
<reference evidence="2 3" key="1">
    <citation type="submission" date="2019-06" db="EMBL/GenBank/DDBJ databases">
        <title>Whole genome shotgun sequence of Brevibacillus parabrevis NBRC 12334.</title>
        <authorList>
            <person name="Hosoyama A."/>
            <person name="Uohara A."/>
            <person name="Ohji S."/>
            <person name="Ichikawa N."/>
        </authorList>
    </citation>
    <scope>NUCLEOTIDE SEQUENCE [LARGE SCALE GENOMIC DNA]</scope>
    <source>
        <strain evidence="2 3">NBRC 12334</strain>
    </source>
</reference>
<dbReference type="GeneID" id="87611393"/>
<feature type="transmembrane region" description="Helical" evidence="1">
    <location>
        <begin position="106"/>
        <end position="127"/>
    </location>
</feature>
<sequence>MEHLQAHVEKLFYKYKKSSQIEELKWEVLSNLEARVADLVADGMELEEAMRVAIEQLPSADQLVGEKRKVYAAVFMQELVQRVLLYTLVAWVLTMPLRIWGMGILLNHSLLALCLLEGAVFAALLGINRKTGKRKAVELSLRSAFTLRKTAWLLWGLYMAVSVAYTTALHFGSDIWFAREISLSGPYQFATVAVEYVLPLVSIIVPLLLHVVPDVMMQCEAREED</sequence>
<protein>
    <submittedName>
        <fullName evidence="2">Uncharacterized protein</fullName>
    </submittedName>
</protein>
<evidence type="ECO:0000313" key="2">
    <source>
        <dbReference type="EMBL" id="GEB32546.1"/>
    </source>
</evidence>
<comment type="caution">
    <text evidence="2">The sequence shown here is derived from an EMBL/GenBank/DDBJ whole genome shotgun (WGS) entry which is preliminary data.</text>
</comment>